<evidence type="ECO:0000256" key="4">
    <source>
        <dbReference type="SAM" id="MobiDB-lite"/>
    </source>
</evidence>
<feature type="domain" description="Yippee" evidence="5">
    <location>
        <begin position="78"/>
        <end position="183"/>
    </location>
</feature>
<dbReference type="InterPro" id="IPR034751">
    <property type="entry name" value="Yippee"/>
</dbReference>
<evidence type="ECO:0000256" key="2">
    <source>
        <dbReference type="ARBA" id="ARBA00022723"/>
    </source>
</evidence>
<dbReference type="EMBL" id="CM032181">
    <property type="protein sequence ID" value="KAG7098562.1"/>
    <property type="molecule type" value="Genomic_DNA"/>
</dbReference>
<proteinExistence type="inferred from homology"/>
<dbReference type="AlphaFoldDB" id="A0A9P8AEE7"/>
<dbReference type="RefSeq" id="XP_043015032.1">
    <property type="nucleotide sequence ID" value="XM_043146330.1"/>
</dbReference>
<dbReference type="GeneID" id="66069571"/>
<accession>A0A9P8AEE7</accession>
<sequence length="201" mass="22871">MHRHIYSSGTPYITTRLPRGTPCLVKAPFRFPSVMSFQESQNREPDFLSKPPSPRRQLPSVPRERPVSYLRPLPPVPRTLSCKRCHSRVTSISFLLPLEAIPPNSRAFRGFTGKASLFTEIHHVRLSAPRVRLMATGAHTMQEITCLHCSSYLGWKISRAHDRSEKWKEGHYLLELENLLAEMSSSRIRDDSSSSDSDDSS</sequence>
<keyword evidence="3" id="KW-0862">Zinc</keyword>
<dbReference type="PANTHER" id="PTHR13848">
    <property type="entry name" value="PROTEIN YIPPEE-LIKE CG15309-RELATED"/>
    <property type="match status" value="1"/>
</dbReference>
<dbReference type="OrthoDB" id="6407410at2759"/>
<evidence type="ECO:0000259" key="5">
    <source>
        <dbReference type="PROSITE" id="PS51792"/>
    </source>
</evidence>
<comment type="caution">
    <text evidence="6">The sequence shown here is derived from an EMBL/GenBank/DDBJ whole genome shotgun (WGS) entry which is preliminary data.</text>
</comment>
<dbReference type="Pfam" id="PF03226">
    <property type="entry name" value="Yippee-Mis18"/>
    <property type="match status" value="1"/>
</dbReference>
<evidence type="ECO:0000313" key="7">
    <source>
        <dbReference type="Proteomes" id="UP001049176"/>
    </source>
</evidence>
<comment type="similarity">
    <text evidence="1">Belongs to the yippee family.</text>
</comment>
<keyword evidence="2" id="KW-0479">Metal-binding</keyword>
<protein>
    <recommendedName>
        <fullName evidence="5">Yippee domain-containing protein</fullName>
    </recommendedName>
</protein>
<dbReference type="InterPro" id="IPR039058">
    <property type="entry name" value="Yippee_fam"/>
</dbReference>
<dbReference type="InterPro" id="IPR004910">
    <property type="entry name" value="Yippee/Mis18/Cereblon"/>
</dbReference>
<reference evidence="6" key="1">
    <citation type="journal article" date="2021" name="Genome Biol. Evol.">
        <title>The assembled and annotated genome of the fairy-ring fungus Marasmius oreades.</title>
        <authorList>
            <person name="Hiltunen M."/>
            <person name="Ament-Velasquez S.L."/>
            <person name="Johannesson H."/>
        </authorList>
    </citation>
    <scope>NUCLEOTIDE SEQUENCE</scope>
    <source>
        <strain evidence="6">03SP1</strain>
    </source>
</reference>
<evidence type="ECO:0000256" key="1">
    <source>
        <dbReference type="ARBA" id="ARBA00005613"/>
    </source>
</evidence>
<dbReference type="KEGG" id="more:E1B28_000495"/>
<name>A0A9P8AEE7_9AGAR</name>
<evidence type="ECO:0000256" key="3">
    <source>
        <dbReference type="ARBA" id="ARBA00022833"/>
    </source>
</evidence>
<organism evidence="6 7">
    <name type="scientific">Marasmius oreades</name>
    <name type="common">fairy-ring Marasmius</name>
    <dbReference type="NCBI Taxonomy" id="181124"/>
    <lineage>
        <taxon>Eukaryota</taxon>
        <taxon>Fungi</taxon>
        <taxon>Dikarya</taxon>
        <taxon>Basidiomycota</taxon>
        <taxon>Agaricomycotina</taxon>
        <taxon>Agaricomycetes</taxon>
        <taxon>Agaricomycetidae</taxon>
        <taxon>Agaricales</taxon>
        <taxon>Marasmiineae</taxon>
        <taxon>Marasmiaceae</taxon>
        <taxon>Marasmius</taxon>
    </lineage>
</organism>
<feature type="region of interest" description="Disordered" evidence="4">
    <location>
        <begin position="41"/>
        <end position="66"/>
    </location>
</feature>
<dbReference type="PROSITE" id="PS51792">
    <property type="entry name" value="YIPPEE"/>
    <property type="match status" value="1"/>
</dbReference>
<dbReference type="Proteomes" id="UP001049176">
    <property type="component" value="Chromosome 1"/>
</dbReference>
<dbReference type="GO" id="GO:0046872">
    <property type="term" value="F:metal ion binding"/>
    <property type="evidence" value="ECO:0007669"/>
    <property type="project" value="UniProtKB-KW"/>
</dbReference>
<keyword evidence="7" id="KW-1185">Reference proteome</keyword>
<gene>
    <name evidence="6" type="ORF">E1B28_000495</name>
</gene>
<evidence type="ECO:0000313" key="6">
    <source>
        <dbReference type="EMBL" id="KAG7098562.1"/>
    </source>
</evidence>